<protein>
    <submittedName>
        <fullName evidence="2">Uncharacterized protein</fullName>
    </submittedName>
</protein>
<gene>
    <name evidence="2" type="ORF">PXEA_LOCUS21911</name>
</gene>
<comment type="caution">
    <text evidence="2">The sequence shown here is derived from an EMBL/GenBank/DDBJ whole genome shotgun (WGS) entry which is preliminary data.</text>
</comment>
<evidence type="ECO:0000256" key="1">
    <source>
        <dbReference type="SAM" id="MobiDB-lite"/>
    </source>
</evidence>
<evidence type="ECO:0000313" key="3">
    <source>
        <dbReference type="Proteomes" id="UP000784294"/>
    </source>
</evidence>
<name>A0A3S5BL42_9PLAT</name>
<keyword evidence="3" id="KW-1185">Reference proteome</keyword>
<evidence type="ECO:0000313" key="2">
    <source>
        <dbReference type="EMBL" id="VEL28471.1"/>
    </source>
</evidence>
<dbReference type="OrthoDB" id="392925at2759"/>
<accession>A0A3S5BL42</accession>
<organism evidence="2 3">
    <name type="scientific">Protopolystoma xenopodis</name>
    <dbReference type="NCBI Taxonomy" id="117903"/>
    <lineage>
        <taxon>Eukaryota</taxon>
        <taxon>Metazoa</taxon>
        <taxon>Spiralia</taxon>
        <taxon>Lophotrochozoa</taxon>
        <taxon>Platyhelminthes</taxon>
        <taxon>Monogenea</taxon>
        <taxon>Polyopisthocotylea</taxon>
        <taxon>Polystomatidea</taxon>
        <taxon>Polystomatidae</taxon>
        <taxon>Protopolystoma</taxon>
    </lineage>
</organism>
<reference evidence="2" key="1">
    <citation type="submission" date="2018-11" db="EMBL/GenBank/DDBJ databases">
        <authorList>
            <consortium name="Pathogen Informatics"/>
        </authorList>
    </citation>
    <scope>NUCLEOTIDE SEQUENCE</scope>
</reference>
<proteinExistence type="predicted"/>
<feature type="region of interest" description="Disordered" evidence="1">
    <location>
        <begin position="253"/>
        <end position="274"/>
    </location>
</feature>
<sequence length="305" mass="33997">MQLGRAPPDMHAFVHIPNDADDVALLKRRIPLFFNTKVDIYADKLKLSGTSSQIDAAQVRPESISVIYLAADCVSLFHLDSLIRFFETLYGVILSVRHDGLLLLRGSLSANEKFSDDVKDLEHLVKISTGRLSDFKLESLAILCGHYGIAFTELVSCSDSLKMALFVFLSSARTEHKTVDLCSDSFIEVYKSNTPYPYKENQSPHTDKIPGPVIMSGSRAYGSGDEGQRKKHRPLYRTRSGSRIHAQIIANRESCSDSSPDLHESFKGKKDDIQANGEPITFTNKQNQKSFLRPVVLDGTNIAFQ</sequence>
<dbReference type="AlphaFoldDB" id="A0A3S5BL42"/>
<feature type="compositionally biased region" description="Basic and acidic residues" evidence="1">
    <location>
        <begin position="260"/>
        <end position="273"/>
    </location>
</feature>
<dbReference type="EMBL" id="CAAALY010095279">
    <property type="protein sequence ID" value="VEL28471.1"/>
    <property type="molecule type" value="Genomic_DNA"/>
</dbReference>
<dbReference type="Proteomes" id="UP000784294">
    <property type="component" value="Unassembled WGS sequence"/>
</dbReference>